<evidence type="ECO:0000313" key="3">
    <source>
        <dbReference type="EMBL" id="GFO94356.1"/>
    </source>
</evidence>
<keyword evidence="1" id="KW-0472">Membrane</keyword>
<accession>A0AAI9K553</accession>
<dbReference type="SUPFAM" id="SSF55874">
    <property type="entry name" value="ATPase domain of HSP90 chaperone/DNA topoisomerase II/histidine kinase"/>
    <property type="match status" value="1"/>
</dbReference>
<dbReference type="InterPro" id="IPR036890">
    <property type="entry name" value="HATPase_C_sf"/>
</dbReference>
<proteinExistence type="predicted"/>
<feature type="transmembrane region" description="Helical" evidence="1">
    <location>
        <begin position="116"/>
        <end position="133"/>
    </location>
</feature>
<feature type="transmembrane region" description="Helical" evidence="1">
    <location>
        <begin position="178"/>
        <end position="199"/>
    </location>
</feature>
<dbReference type="PANTHER" id="PTHR40448">
    <property type="entry name" value="TWO-COMPONENT SENSOR HISTIDINE KINASE"/>
    <property type="match status" value="1"/>
</dbReference>
<dbReference type="GO" id="GO:0042802">
    <property type="term" value="F:identical protein binding"/>
    <property type="evidence" value="ECO:0007669"/>
    <property type="project" value="TreeGrafter"/>
</dbReference>
<protein>
    <recommendedName>
        <fullName evidence="2">Histidine kinase/HSP90-like ATPase domain-containing protein</fullName>
    </recommendedName>
</protein>
<feature type="transmembrane region" description="Helical" evidence="1">
    <location>
        <begin position="7"/>
        <end position="28"/>
    </location>
</feature>
<comment type="caution">
    <text evidence="3">The sequence shown here is derived from an EMBL/GenBank/DDBJ whole genome shotgun (WGS) entry which is preliminary data.</text>
</comment>
<feature type="transmembrane region" description="Helical" evidence="1">
    <location>
        <begin position="84"/>
        <end position="104"/>
    </location>
</feature>
<sequence>MAAYFDFLSKILFDTFVFLVFLMAIYNVKFSQIAKRLPPLLLLTLPVSLIATVTDSMLIFTLITYIYCFVFYSLVFRYPPMKIITGYAITLIIMTILNLIQMVVIMQFTDNPFTNTSTYITEAMAFIIAILLYKFGHMDKLYDALIVKNQVSRNIILAVFALMVSMVLYQRISPKDFMNIFMTFLFIVILILILYSGMYKNYMSLRESRKQLQSYEQYLPIIEDLIDQVRMRQHDYNNELQAISMLPISYTDYDSLAAALSNELDTSCNDHVIKNSYLLRINMKLIAGFLFSKMNLAQEHNINLDIDVKNSTLTSKAAEFELLDVMSILVDNAFDATEDGGMIKVIIDSDGKTTTVETFNAGSQLTAEMRKNFFAKGYSTKPLKDGAYSRGIGLYKLKQLTSKYHGEILLDNQTVDGQNCIHFVVSI</sequence>
<feature type="domain" description="Histidine kinase/HSP90-like ATPase" evidence="2">
    <location>
        <begin position="321"/>
        <end position="422"/>
    </location>
</feature>
<evidence type="ECO:0000313" key="4">
    <source>
        <dbReference type="Proteomes" id="UP000660047"/>
    </source>
</evidence>
<dbReference type="AlphaFoldDB" id="A0AAI9K553"/>
<dbReference type="Pfam" id="PF02518">
    <property type="entry name" value="HATPase_c"/>
    <property type="match status" value="1"/>
</dbReference>
<organism evidence="3 4">
    <name type="scientific">Coprococcus eutactus</name>
    <dbReference type="NCBI Taxonomy" id="33043"/>
    <lineage>
        <taxon>Bacteria</taxon>
        <taxon>Bacillati</taxon>
        <taxon>Bacillota</taxon>
        <taxon>Clostridia</taxon>
        <taxon>Lachnospirales</taxon>
        <taxon>Lachnospiraceae</taxon>
        <taxon>Coprococcus</taxon>
    </lineage>
</organism>
<feature type="transmembrane region" description="Helical" evidence="1">
    <location>
        <begin position="154"/>
        <end position="172"/>
    </location>
</feature>
<name>A0AAI9K553_9FIRM</name>
<feature type="transmembrane region" description="Helical" evidence="1">
    <location>
        <begin position="48"/>
        <end position="72"/>
    </location>
</feature>
<dbReference type="PANTHER" id="PTHR40448:SF1">
    <property type="entry name" value="TWO-COMPONENT SENSOR HISTIDINE KINASE"/>
    <property type="match status" value="1"/>
</dbReference>
<dbReference type="InterPro" id="IPR003594">
    <property type="entry name" value="HATPase_dom"/>
</dbReference>
<dbReference type="EMBL" id="BLYL01000007">
    <property type="protein sequence ID" value="GFO94356.1"/>
    <property type="molecule type" value="Genomic_DNA"/>
</dbReference>
<evidence type="ECO:0000256" key="1">
    <source>
        <dbReference type="SAM" id="Phobius"/>
    </source>
</evidence>
<reference evidence="3" key="1">
    <citation type="submission" date="2020-06" db="EMBL/GenBank/DDBJ databases">
        <title>Characterization of fructooligosaccharide metabolism and fructooligosaccharide-degrading enzymes in human commensal butyrate producers.</title>
        <authorList>
            <person name="Tanno H."/>
            <person name="Fujii T."/>
            <person name="Hirano K."/>
            <person name="Maeno S."/>
            <person name="Tonozuka T."/>
            <person name="Sakamoto M."/>
            <person name="Ohkuma M."/>
            <person name="Tochio T."/>
            <person name="Endo A."/>
        </authorList>
    </citation>
    <scope>NUCLEOTIDE SEQUENCE</scope>
    <source>
        <strain evidence="3">JCM 31265</strain>
    </source>
</reference>
<dbReference type="RefSeq" id="WP_238050442.1">
    <property type="nucleotide sequence ID" value="NZ_BLYL01000007.1"/>
</dbReference>
<keyword evidence="1" id="KW-1133">Transmembrane helix</keyword>
<evidence type="ECO:0000259" key="2">
    <source>
        <dbReference type="Pfam" id="PF02518"/>
    </source>
</evidence>
<keyword evidence="1" id="KW-0812">Transmembrane</keyword>
<dbReference type="Proteomes" id="UP000660047">
    <property type="component" value="Unassembled WGS sequence"/>
</dbReference>
<gene>
    <name evidence="3" type="ORF">COEU31_14020</name>
</gene>
<dbReference type="Gene3D" id="3.30.565.10">
    <property type="entry name" value="Histidine kinase-like ATPase, C-terminal domain"/>
    <property type="match status" value="1"/>
</dbReference>